<reference evidence="1" key="1">
    <citation type="submission" date="2021-11" db="EMBL/GenBank/DDBJ databases">
        <authorList>
            <consortium name="Genoscope - CEA"/>
            <person name="William W."/>
        </authorList>
    </citation>
    <scope>NUCLEOTIDE SEQUENCE</scope>
</reference>
<evidence type="ECO:0000313" key="2">
    <source>
        <dbReference type="Proteomes" id="UP000789595"/>
    </source>
</evidence>
<feature type="non-terminal residue" evidence="1">
    <location>
        <position position="233"/>
    </location>
</feature>
<sequence>MGNVPSLKMEVVPADPVTWWLDEVKALRNEYQKRASDQWSFAASEKQLRGVFEEVLPDPSPTKDIVIDTIFPRFADERSNTTDGPTGAGGKFKEIRVNVLEVWAAFAVVCIGSIDEKLSFIFDLFDFNHQKSLSHTEVMVLFGTTLTGITKYARRGEPPDSDTLTEWSDALYDSYKKDYRTRVSKDEVCAYYLKHLQKLCERKDLESCQTYHTFLLIHDVVPDPKRRKSALPD</sequence>
<dbReference type="OrthoDB" id="67359at2759"/>
<accession>A0A8J2T0N2</accession>
<dbReference type="SUPFAM" id="SSF47473">
    <property type="entry name" value="EF-hand"/>
    <property type="match status" value="1"/>
</dbReference>
<dbReference type="Gene3D" id="1.10.238.10">
    <property type="entry name" value="EF-hand"/>
    <property type="match status" value="1"/>
</dbReference>
<gene>
    <name evidence="1" type="ORF">PECAL_5P20380</name>
</gene>
<organism evidence="1 2">
    <name type="scientific">Pelagomonas calceolata</name>
    <dbReference type="NCBI Taxonomy" id="35677"/>
    <lineage>
        <taxon>Eukaryota</taxon>
        <taxon>Sar</taxon>
        <taxon>Stramenopiles</taxon>
        <taxon>Ochrophyta</taxon>
        <taxon>Pelagophyceae</taxon>
        <taxon>Pelagomonadales</taxon>
        <taxon>Pelagomonadaceae</taxon>
        <taxon>Pelagomonas</taxon>
    </lineage>
</organism>
<protein>
    <submittedName>
        <fullName evidence="1">Uncharacterized protein</fullName>
    </submittedName>
</protein>
<dbReference type="Proteomes" id="UP000789595">
    <property type="component" value="Unassembled WGS sequence"/>
</dbReference>
<proteinExistence type="predicted"/>
<comment type="caution">
    <text evidence="1">The sequence shown here is derived from an EMBL/GenBank/DDBJ whole genome shotgun (WGS) entry which is preliminary data.</text>
</comment>
<dbReference type="InterPro" id="IPR011992">
    <property type="entry name" value="EF-hand-dom_pair"/>
</dbReference>
<keyword evidence="2" id="KW-1185">Reference proteome</keyword>
<dbReference type="AlphaFoldDB" id="A0A8J2T0N2"/>
<evidence type="ECO:0000313" key="1">
    <source>
        <dbReference type="EMBL" id="CAH0377503.1"/>
    </source>
</evidence>
<name>A0A8J2T0N2_9STRA</name>
<dbReference type="EMBL" id="CAKKNE010000005">
    <property type="protein sequence ID" value="CAH0377503.1"/>
    <property type="molecule type" value="Genomic_DNA"/>
</dbReference>